<dbReference type="Gene3D" id="3.90.226.10">
    <property type="entry name" value="2-enoyl-CoA Hydratase, Chain A, domain 1"/>
    <property type="match status" value="1"/>
</dbReference>
<dbReference type="EMBL" id="PHFW01000002">
    <property type="protein sequence ID" value="PQM29096.1"/>
    <property type="molecule type" value="Genomic_DNA"/>
</dbReference>
<keyword evidence="3" id="KW-0511">Multifunctional enzyme</keyword>
<dbReference type="InterPro" id="IPR013328">
    <property type="entry name" value="6PGD_dom2"/>
</dbReference>
<dbReference type="Proteomes" id="UP000238954">
    <property type="component" value="Chromosome"/>
</dbReference>
<dbReference type="Pfam" id="PF00378">
    <property type="entry name" value="ECH_1"/>
    <property type="match status" value="1"/>
</dbReference>
<dbReference type="SUPFAM" id="SSF48179">
    <property type="entry name" value="6-phosphogluconate dehydrogenase C-terminal domain-like"/>
    <property type="match status" value="1"/>
</dbReference>
<dbReference type="CDD" id="cd06558">
    <property type="entry name" value="crotonase-like"/>
    <property type="match status" value="1"/>
</dbReference>
<accession>A0A2S8B9T5</accession>
<dbReference type="InterPro" id="IPR001753">
    <property type="entry name" value="Enoyl-CoA_hydra/iso"/>
</dbReference>
<dbReference type="RefSeq" id="WP_105999256.1">
    <property type="nucleotide sequence ID" value="NZ_CM009578.1"/>
</dbReference>
<evidence type="ECO:0000313" key="5">
    <source>
        <dbReference type="Proteomes" id="UP000238954"/>
    </source>
</evidence>
<dbReference type="InterPro" id="IPR008927">
    <property type="entry name" value="6-PGluconate_DH-like_C_sf"/>
</dbReference>
<evidence type="ECO:0000313" key="4">
    <source>
        <dbReference type="EMBL" id="PQM29096.1"/>
    </source>
</evidence>
<protein>
    <recommendedName>
        <fullName evidence="6">3-hydroxyacyl-CoA dehydrogenase</fullName>
    </recommendedName>
</protein>
<proteinExistence type="predicted"/>
<keyword evidence="2" id="KW-0456">Lyase</keyword>
<gene>
    <name evidence="4" type="ORF">CVO77_11965</name>
</gene>
<reference evidence="5" key="1">
    <citation type="submission" date="2017-11" db="EMBL/GenBank/DDBJ databases">
        <title>The complete genome sequence of Sphingopyxis pomeranensis sp. nov. strain WS5A3p.</title>
        <authorList>
            <person name="Kaminski M.A."/>
        </authorList>
    </citation>
    <scope>NUCLEOTIDE SEQUENCE [LARGE SCALE GENOMIC DNA]</scope>
    <source>
        <strain evidence="5">WS5A3p</strain>
    </source>
</reference>
<dbReference type="Gene3D" id="1.10.1040.10">
    <property type="entry name" value="N-(1-d-carboxylethyl)-l-norvaline Dehydrogenase, domain 2"/>
    <property type="match status" value="1"/>
</dbReference>
<comment type="caution">
    <text evidence="4">The sequence shown here is derived from an EMBL/GenBank/DDBJ whole genome shotgun (WGS) entry which is preliminary data.</text>
</comment>
<dbReference type="PANTHER" id="PTHR23309">
    <property type="entry name" value="3-HYDROXYACYL-COA DEHYROGENASE"/>
    <property type="match status" value="1"/>
</dbReference>
<dbReference type="SUPFAM" id="SSF52096">
    <property type="entry name" value="ClpP/crotonase"/>
    <property type="match status" value="1"/>
</dbReference>
<dbReference type="InterPro" id="IPR029045">
    <property type="entry name" value="ClpP/crotonase-like_dom_sf"/>
</dbReference>
<dbReference type="GO" id="GO:0016853">
    <property type="term" value="F:isomerase activity"/>
    <property type="evidence" value="ECO:0007669"/>
    <property type="project" value="UniProtKB-KW"/>
</dbReference>
<evidence type="ECO:0000256" key="1">
    <source>
        <dbReference type="ARBA" id="ARBA00023235"/>
    </source>
</evidence>
<dbReference type="OrthoDB" id="7687763at2"/>
<dbReference type="GO" id="GO:0016829">
    <property type="term" value="F:lyase activity"/>
    <property type="evidence" value="ECO:0007669"/>
    <property type="project" value="UniProtKB-KW"/>
</dbReference>
<organism evidence="4 5">
    <name type="scientific">Sphingopyxis lindanitolerans</name>
    <dbReference type="NCBI Taxonomy" id="2054227"/>
    <lineage>
        <taxon>Bacteria</taxon>
        <taxon>Pseudomonadati</taxon>
        <taxon>Pseudomonadota</taxon>
        <taxon>Alphaproteobacteria</taxon>
        <taxon>Sphingomonadales</taxon>
        <taxon>Sphingomonadaceae</taxon>
        <taxon>Sphingopyxis</taxon>
    </lineage>
</organism>
<keyword evidence="1" id="KW-0413">Isomerase</keyword>
<keyword evidence="5" id="KW-1185">Reference proteome</keyword>
<name>A0A2S8B9T5_9SPHN</name>
<evidence type="ECO:0000256" key="2">
    <source>
        <dbReference type="ARBA" id="ARBA00023239"/>
    </source>
</evidence>
<evidence type="ECO:0000256" key="3">
    <source>
        <dbReference type="ARBA" id="ARBA00023268"/>
    </source>
</evidence>
<evidence type="ECO:0008006" key="6">
    <source>
        <dbReference type="Google" id="ProtNLM"/>
    </source>
</evidence>
<dbReference type="AlphaFoldDB" id="A0A2S8B9T5"/>
<sequence>MTIEVEDLREVHLLRLSNGPANILSVATGVVASLGAALARAQVAPECRGVVMTGARDIFCGGADLGDLGRADDLRALFDAIEWSDIPVVMAIGGPALGGGVELALAGHWRVAVRTAQFALPEAGLGLLPGLGGTQRLPRLVGAERALDFMLSGQRITAEAALAAGLIDAIVDGDVVDAAIRFVRDGRVPLRRTCTRPPPPDAATAAAARRQTLRSSLNRAPERIVDCVANLSTDFAAGLRLEAQWLDELVASDASRGLRHAFFAHRAAMHIPGLDKRRKVGPPATAHILGRCTHARHIAARLKASGVAVSQGEPGEGIGNPELLVMAAEAEGAPEAPVAEAGAITALPRGAAALLGGSGVGDAKADQAAAKQVQFHCVGGGVLMEVIRTPRTAPAALAAMAALGKAMGKTVIMSGDRGGSIFERLAEAYVAPVRSLLATGTPGERIDRAMTRWGMAQGPVAAGLVGSPTAGIALEADMYPSVASDAQIVELCLLHLINEGAHLIAEGVAWRSADIEIVALEGLGFPRERGGPMFEADRIGLPGILARLRTLHAEGKLAREPAALITTLERGSAALAGHDAAAGGTRLHRREKQALS</sequence>